<evidence type="ECO:0000256" key="4">
    <source>
        <dbReference type="HAMAP-Rule" id="MF_02217"/>
    </source>
</evidence>
<dbReference type="EC" id="2.1.1.-" evidence="4"/>
<keyword evidence="3 4" id="KW-0949">S-adenosyl-L-methionine</keyword>
<dbReference type="RefSeq" id="WP_307324036.1">
    <property type="nucleotide sequence ID" value="NZ_JAUSUG010000005.1"/>
</dbReference>
<feature type="binding site" evidence="4">
    <location>
        <position position="158"/>
    </location>
    <ligand>
        <name>Mg(2+)</name>
        <dbReference type="ChEBI" id="CHEBI:18420"/>
    </ligand>
</feature>
<dbReference type="SUPFAM" id="SSF53335">
    <property type="entry name" value="S-adenosyl-L-methionine-dependent methyltransferases"/>
    <property type="match status" value="1"/>
</dbReference>
<dbReference type="Proteomes" id="UP001230005">
    <property type="component" value="Unassembled WGS sequence"/>
</dbReference>
<evidence type="ECO:0000256" key="2">
    <source>
        <dbReference type="ARBA" id="ARBA00022679"/>
    </source>
</evidence>
<feature type="binding site" evidence="4">
    <location>
        <position position="157"/>
    </location>
    <ligand>
        <name>Mg(2+)</name>
        <dbReference type="ChEBI" id="CHEBI:18420"/>
    </ligand>
</feature>
<keyword evidence="2 4" id="KW-0808">Transferase</keyword>
<comment type="function">
    <text evidence="4">Catalyzes the methylation of 5-hydroxyuridine (ho5U) to form 5-methoxyuridine (mo5U) at position 34 in tRNAs.</text>
</comment>
<reference evidence="5 6" key="1">
    <citation type="submission" date="2023-07" db="EMBL/GenBank/DDBJ databases">
        <title>Genomic Encyclopedia of Type Strains, Phase IV (KMG-IV): sequencing the most valuable type-strain genomes for metagenomic binning, comparative biology and taxonomic classification.</title>
        <authorList>
            <person name="Goeker M."/>
        </authorList>
    </citation>
    <scope>NUCLEOTIDE SEQUENCE [LARGE SCALE GENOMIC DNA]</scope>
    <source>
        <strain evidence="5 6">DSM 9768</strain>
    </source>
</reference>
<dbReference type="InterPro" id="IPR043675">
    <property type="entry name" value="TrmR_methyltr"/>
</dbReference>
<feature type="binding site" evidence="4">
    <location>
        <position position="131"/>
    </location>
    <ligand>
        <name>S-adenosyl-L-methionine</name>
        <dbReference type="ChEBI" id="CHEBI:59789"/>
    </ligand>
</feature>
<accession>A0ABT9ZSS4</accession>
<dbReference type="InterPro" id="IPR029063">
    <property type="entry name" value="SAM-dependent_MTases_sf"/>
</dbReference>
<dbReference type="CDD" id="cd02440">
    <property type="entry name" value="AdoMet_MTases"/>
    <property type="match status" value="1"/>
</dbReference>
<protein>
    <recommendedName>
        <fullName evidence="4">tRNA 5-hydroxyuridine methyltransferase</fullName>
        <ecNumber evidence="4">2.1.1.-</ecNumber>
    </recommendedName>
    <alternativeName>
        <fullName evidence="4">ho5U methyltransferase</fullName>
    </alternativeName>
</protein>
<dbReference type="PANTHER" id="PTHR10509">
    <property type="entry name" value="O-METHYLTRANSFERASE-RELATED"/>
    <property type="match status" value="1"/>
</dbReference>
<feature type="binding site" evidence="4">
    <location>
        <position position="131"/>
    </location>
    <ligand>
        <name>Mg(2+)</name>
        <dbReference type="ChEBI" id="CHEBI:18420"/>
    </ligand>
</feature>
<dbReference type="EMBL" id="JAUSUG010000005">
    <property type="protein sequence ID" value="MDQ0254286.1"/>
    <property type="molecule type" value="Genomic_DNA"/>
</dbReference>
<comment type="caution">
    <text evidence="5">The sequence shown here is derived from an EMBL/GenBank/DDBJ whole genome shotgun (WGS) entry which is preliminary data.</text>
</comment>
<dbReference type="PANTHER" id="PTHR10509:SF14">
    <property type="entry name" value="CAFFEOYL-COA O-METHYLTRANSFERASE 3-RELATED"/>
    <property type="match status" value="1"/>
</dbReference>
<proteinExistence type="inferred from homology"/>
<dbReference type="Pfam" id="PF01596">
    <property type="entry name" value="Methyltransf_3"/>
    <property type="match status" value="1"/>
</dbReference>
<keyword evidence="4" id="KW-0460">Magnesium</keyword>
<dbReference type="Gene3D" id="3.40.50.150">
    <property type="entry name" value="Vaccinia Virus protein VP39"/>
    <property type="match status" value="1"/>
</dbReference>
<dbReference type="PROSITE" id="PS51682">
    <property type="entry name" value="SAM_OMT_I"/>
    <property type="match status" value="1"/>
</dbReference>
<feature type="binding site" evidence="4">
    <location>
        <position position="37"/>
    </location>
    <ligand>
        <name>S-adenosyl-L-methionine</name>
        <dbReference type="ChEBI" id="CHEBI:59789"/>
    </ligand>
</feature>
<sequence length="214" mass="24199">MVKRGIQEDYLSSLLLERNEDIQAIEKYAEENNVPIMEQTGMQLLLQVLQLHRPKSILEIGTAIGYSAIRMAEVTLAQIVTVERDEERIKIAESNINKKGMNDRIKIIKGDALEVEPEVSQYGPYDVLFIDAAKGQYERFFHLYEPLVSIGGVIISDNVLFKGLVSGESDIPSKRLEGMVKKLRSYNEERMADKRFSSMIYPVGDGVMVSIKKA</sequence>
<dbReference type="HAMAP" id="MF_02217">
    <property type="entry name" value="TrmR_methyltr"/>
    <property type="match status" value="1"/>
</dbReference>
<evidence type="ECO:0000256" key="3">
    <source>
        <dbReference type="ARBA" id="ARBA00022691"/>
    </source>
</evidence>
<name>A0ABT9ZSS4_9BACI</name>
<feature type="binding site" evidence="4">
    <location>
        <position position="83"/>
    </location>
    <ligand>
        <name>S-adenosyl-L-methionine</name>
        <dbReference type="ChEBI" id="CHEBI:59789"/>
    </ligand>
</feature>
<keyword evidence="1 4" id="KW-0489">Methyltransferase</keyword>
<evidence type="ECO:0000313" key="5">
    <source>
        <dbReference type="EMBL" id="MDQ0254286.1"/>
    </source>
</evidence>
<evidence type="ECO:0000256" key="1">
    <source>
        <dbReference type="ARBA" id="ARBA00022603"/>
    </source>
</evidence>
<organism evidence="5 6">
    <name type="scientific">Evansella vedderi</name>
    <dbReference type="NCBI Taxonomy" id="38282"/>
    <lineage>
        <taxon>Bacteria</taxon>
        <taxon>Bacillati</taxon>
        <taxon>Bacillota</taxon>
        <taxon>Bacilli</taxon>
        <taxon>Bacillales</taxon>
        <taxon>Bacillaceae</taxon>
        <taxon>Evansella</taxon>
    </lineage>
</organism>
<gene>
    <name evidence="4" type="primary">trmR</name>
    <name evidence="5" type="ORF">J2S74_001661</name>
</gene>
<evidence type="ECO:0000313" key="6">
    <source>
        <dbReference type="Proteomes" id="UP001230005"/>
    </source>
</evidence>
<keyword evidence="6" id="KW-1185">Reference proteome</keyword>
<dbReference type="InterPro" id="IPR002935">
    <property type="entry name" value="SAM_O-MeTrfase"/>
</dbReference>
<dbReference type="InterPro" id="IPR050362">
    <property type="entry name" value="Cation-dep_OMT"/>
</dbReference>
<keyword evidence="4" id="KW-0819">tRNA processing</keyword>
<feature type="binding site" evidence="4">
    <location>
        <begin position="111"/>
        <end position="112"/>
    </location>
    <ligand>
        <name>S-adenosyl-L-methionine</name>
        <dbReference type="ChEBI" id="CHEBI:59789"/>
    </ligand>
</feature>
<feature type="binding site" evidence="4">
    <location>
        <position position="67"/>
    </location>
    <ligand>
        <name>S-adenosyl-L-methionine</name>
        <dbReference type="ChEBI" id="CHEBI:59789"/>
    </ligand>
</feature>
<comment type="catalytic activity">
    <reaction evidence="4">
        <text>5-hydroxyuridine(34) in tRNA + S-adenosyl-L-methionine = 5-methoxyuridine(34) in tRNA + S-adenosyl-L-homocysteine + H(+)</text>
        <dbReference type="Rhea" id="RHEA:60524"/>
        <dbReference type="Rhea" id="RHEA-COMP:13381"/>
        <dbReference type="Rhea" id="RHEA-COMP:15591"/>
        <dbReference type="ChEBI" id="CHEBI:15378"/>
        <dbReference type="ChEBI" id="CHEBI:57856"/>
        <dbReference type="ChEBI" id="CHEBI:59789"/>
        <dbReference type="ChEBI" id="CHEBI:136877"/>
        <dbReference type="ChEBI" id="CHEBI:143860"/>
    </reaction>
</comment>
<comment type="subunit">
    <text evidence="4">Homodimer.</text>
</comment>
<keyword evidence="4" id="KW-0479">Metal-binding</keyword>
<comment type="similarity">
    <text evidence="4">Belongs to the class I-like SAM-binding methyltransferase superfamily. Cation-dependent O-methyltransferase family.</text>
</comment>